<evidence type="ECO:0000256" key="3">
    <source>
        <dbReference type="ARBA" id="ARBA00023306"/>
    </source>
</evidence>
<dbReference type="FunFam" id="1.10.472.10:FF:000001">
    <property type="entry name" value="G2/mitotic-specific cyclin"/>
    <property type="match status" value="1"/>
</dbReference>
<dbReference type="EMBL" id="UYRT01096667">
    <property type="protein sequence ID" value="VDN40902.1"/>
    <property type="molecule type" value="Genomic_DNA"/>
</dbReference>
<dbReference type="Gene3D" id="1.10.472.10">
    <property type="entry name" value="Cyclin-like"/>
    <property type="match status" value="1"/>
</dbReference>
<dbReference type="Pfam" id="PF00134">
    <property type="entry name" value="Cyclin_N"/>
    <property type="match status" value="1"/>
</dbReference>
<keyword evidence="6" id="KW-1185">Reference proteome</keyword>
<evidence type="ECO:0000313" key="6">
    <source>
        <dbReference type="Proteomes" id="UP000271098"/>
    </source>
</evidence>
<name>A0A3P7RB03_9BILA</name>
<dbReference type="InterPro" id="IPR036915">
    <property type="entry name" value="Cyclin-like_sf"/>
</dbReference>
<dbReference type="PANTHER" id="PTHR10177">
    <property type="entry name" value="CYCLINS"/>
    <property type="match status" value="1"/>
</dbReference>
<evidence type="ECO:0000256" key="2">
    <source>
        <dbReference type="ARBA" id="ARBA00023127"/>
    </source>
</evidence>
<feature type="domain" description="Cyclin N-terminal" evidence="4">
    <location>
        <begin position="16"/>
        <end position="121"/>
    </location>
</feature>
<dbReference type="OrthoDB" id="5590282at2759"/>
<keyword evidence="1" id="KW-0132">Cell division</keyword>
<accession>A0A3P7RB03</accession>
<protein>
    <recommendedName>
        <fullName evidence="4">Cyclin N-terminal domain-containing protein</fullName>
    </recommendedName>
</protein>
<evidence type="ECO:0000313" key="5">
    <source>
        <dbReference type="EMBL" id="VDN40902.1"/>
    </source>
</evidence>
<gene>
    <name evidence="5" type="ORF">GPUH_LOCUS23048</name>
</gene>
<dbReference type="GO" id="GO:0051301">
    <property type="term" value="P:cell division"/>
    <property type="evidence" value="ECO:0007669"/>
    <property type="project" value="UniProtKB-KW"/>
</dbReference>
<evidence type="ECO:0000259" key="4">
    <source>
        <dbReference type="Pfam" id="PF00134"/>
    </source>
</evidence>
<dbReference type="AlphaFoldDB" id="A0A3P7RB03"/>
<keyword evidence="3" id="KW-0131">Cell cycle</keyword>
<feature type="non-terminal residue" evidence="5">
    <location>
        <position position="121"/>
    </location>
</feature>
<dbReference type="Proteomes" id="UP000271098">
    <property type="component" value="Unassembled WGS sequence"/>
</dbReference>
<dbReference type="InterPro" id="IPR006671">
    <property type="entry name" value="Cyclin_N"/>
</dbReference>
<dbReference type="SUPFAM" id="SSF47954">
    <property type="entry name" value="Cyclin-like"/>
    <property type="match status" value="1"/>
</dbReference>
<sequence length="121" mass="13775">MPAHQRSLFDAIYDKDAYEHMRLLEQKYQVRENFLALQDEINGEMRYILVEWLSDVITDFSLSMDSLHLAVSIVDRTLIALQCPRSQLQLVGSAAMVLASKMEDAESVSADQMAKATDNTY</sequence>
<keyword evidence="2" id="KW-0195">Cyclin</keyword>
<organism evidence="5 6">
    <name type="scientific">Gongylonema pulchrum</name>
    <dbReference type="NCBI Taxonomy" id="637853"/>
    <lineage>
        <taxon>Eukaryota</taxon>
        <taxon>Metazoa</taxon>
        <taxon>Ecdysozoa</taxon>
        <taxon>Nematoda</taxon>
        <taxon>Chromadorea</taxon>
        <taxon>Rhabditida</taxon>
        <taxon>Spirurina</taxon>
        <taxon>Spiruromorpha</taxon>
        <taxon>Spiruroidea</taxon>
        <taxon>Gongylonematidae</taxon>
        <taxon>Gongylonema</taxon>
    </lineage>
</organism>
<evidence type="ECO:0000256" key="1">
    <source>
        <dbReference type="ARBA" id="ARBA00022618"/>
    </source>
</evidence>
<proteinExistence type="predicted"/>
<reference evidence="5 6" key="1">
    <citation type="submission" date="2018-11" db="EMBL/GenBank/DDBJ databases">
        <authorList>
            <consortium name="Pathogen Informatics"/>
        </authorList>
    </citation>
    <scope>NUCLEOTIDE SEQUENCE [LARGE SCALE GENOMIC DNA]</scope>
</reference>
<dbReference type="InterPro" id="IPR039361">
    <property type="entry name" value="Cyclin"/>
</dbReference>